<protein>
    <submittedName>
        <fullName evidence="7">3-oxo-5-alpha-steroid 4-dehydrogenase</fullName>
    </submittedName>
</protein>
<dbReference type="OrthoDB" id="4688552at2"/>
<feature type="domain" description="3-oxo-5-alpha-steroid 4-dehydrogenase C-terminal" evidence="6">
    <location>
        <begin position="112"/>
        <end position="274"/>
    </location>
</feature>
<feature type="transmembrane region" description="Helical" evidence="5">
    <location>
        <begin position="51"/>
        <end position="71"/>
    </location>
</feature>
<organism evidence="7 8">
    <name type="scientific">Mycobacterium syngnathidarum</name>
    <dbReference type="NCBI Taxonomy" id="1908205"/>
    <lineage>
        <taxon>Bacteria</taxon>
        <taxon>Bacillati</taxon>
        <taxon>Actinomycetota</taxon>
        <taxon>Actinomycetes</taxon>
        <taxon>Mycobacteriales</taxon>
        <taxon>Mycobacteriaceae</taxon>
        <taxon>Mycobacterium</taxon>
    </lineage>
</organism>
<dbReference type="Pfam" id="PF02544">
    <property type="entry name" value="Steroid_dh"/>
    <property type="match status" value="1"/>
</dbReference>
<comment type="caution">
    <text evidence="7">The sequence shown here is derived from an EMBL/GenBank/DDBJ whole genome shotgun (WGS) entry which is preliminary data.</text>
</comment>
<proteinExistence type="predicted"/>
<evidence type="ECO:0000259" key="6">
    <source>
        <dbReference type="Pfam" id="PF02544"/>
    </source>
</evidence>
<evidence type="ECO:0000256" key="1">
    <source>
        <dbReference type="ARBA" id="ARBA00004141"/>
    </source>
</evidence>
<dbReference type="PROSITE" id="PS50244">
    <property type="entry name" value="S5A_REDUCTASE"/>
    <property type="match status" value="1"/>
</dbReference>
<comment type="subcellular location">
    <subcellularLocation>
        <location evidence="1">Membrane</location>
        <topology evidence="1">Multi-pass membrane protein</topology>
    </subcellularLocation>
</comment>
<dbReference type="EMBL" id="MLHV01000020">
    <property type="protein sequence ID" value="OHT93685.1"/>
    <property type="molecule type" value="Genomic_DNA"/>
</dbReference>
<sequence length="274" mass="30202">MHWYTGNTIYDTVLTAAFAFAAFVIIGGFFAQSSYGRFSSTKLGLNLNPKLGWWLMEIPATVVFLISYLAGPHRFEPTSLVLAGIWMLHYANRGWFFPLAIRQAPGKRGTFNISVIVMGMLVTSMHGYLNGTLFSHDFFGQYTTAWLTDPRFLVGLVIYLCGFALLVNSESIVRNLRDKGGPGASASGLRASGSSTEYRIPFGGGFRFVTSPAYLGEIIAWSGFALLTWALPGVAILLITAGNLIPRALGTHSWYQEKFPDYPTDRKALIPYVL</sequence>
<dbReference type="InterPro" id="IPR001104">
    <property type="entry name" value="3-oxo-5_a-steroid_4-DH_C"/>
</dbReference>
<keyword evidence="2 5" id="KW-0812">Transmembrane</keyword>
<evidence type="ECO:0000313" key="7">
    <source>
        <dbReference type="EMBL" id="OHT93685.1"/>
    </source>
</evidence>
<dbReference type="GO" id="GO:0008202">
    <property type="term" value="P:steroid metabolic process"/>
    <property type="evidence" value="ECO:0007669"/>
    <property type="project" value="InterPro"/>
</dbReference>
<dbReference type="AlphaFoldDB" id="A0A1S1JXQ1"/>
<dbReference type="PIRSF" id="PIRSF015596">
    <property type="entry name" value="5_alpha-SR2"/>
    <property type="match status" value="1"/>
</dbReference>
<feature type="transmembrane region" description="Helical" evidence="5">
    <location>
        <begin position="77"/>
        <end position="97"/>
    </location>
</feature>
<keyword evidence="3 5" id="KW-1133">Transmembrane helix</keyword>
<feature type="transmembrane region" description="Helical" evidence="5">
    <location>
        <begin position="149"/>
        <end position="167"/>
    </location>
</feature>
<dbReference type="PANTHER" id="PTHR10556">
    <property type="entry name" value="3-OXO-5-ALPHA-STEROID 4-DEHYDROGENASE"/>
    <property type="match status" value="1"/>
</dbReference>
<accession>A0A1S1JXQ1</accession>
<dbReference type="GO" id="GO:0016020">
    <property type="term" value="C:membrane"/>
    <property type="evidence" value="ECO:0007669"/>
    <property type="project" value="UniProtKB-SubCell"/>
</dbReference>
<reference evidence="7 8" key="1">
    <citation type="submission" date="2016-10" db="EMBL/GenBank/DDBJ databases">
        <title>Evaluation of Human, Animal and Environmental Mycobacterium chelonae Isolates by Core Genome Phylogenomic Analysis, Targeted Gene Comparison, and Anti-microbial Susceptibility Patterns: A Tale of Mistaken Identities.</title>
        <authorList>
            <person name="Fogelson S.B."/>
            <person name="Camus A.C."/>
            <person name="Lorenz W."/>
            <person name="Vasireddy R."/>
            <person name="Vasireddy S."/>
            <person name="Smith T."/>
            <person name="Brown-Elliott B.A."/>
            <person name="Wallace R.J.Jr."/>
            <person name="Hasan N.A."/>
            <person name="Reischl U."/>
            <person name="Sanchez S."/>
        </authorList>
    </citation>
    <scope>NUCLEOTIDE SEQUENCE [LARGE SCALE GENOMIC DNA]</scope>
    <source>
        <strain evidence="7 8">24999</strain>
    </source>
</reference>
<dbReference type="PANTHER" id="PTHR10556:SF35">
    <property type="entry name" value="3-OXO-5-ALPHA-STEROID 4-DEHYDROGENASE FAMILY PROTEIN"/>
    <property type="match status" value="1"/>
</dbReference>
<keyword evidence="8" id="KW-1185">Reference proteome</keyword>
<dbReference type="Gene3D" id="1.20.120.1630">
    <property type="match status" value="1"/>
</dbReference>
<gene>
    <name evidence="7" type="ORF">BKG61_20185</name>
</gene>
<evidence type="ECO:0000256" key="2">
    <source>
        <dbReference type="ARBA" id="ARBA00022692"/>
    </source>
</evidence>
<dbReference type="RefSeq" id="WP_070946000.1">
    <property type="nucleotide sequence ID" value="NZ_MLHV01000020.1"/>
</dbReference>
<evidence type="ECO:0000313" key="8">
    <source>
        <dbReference type="Proteomes" id="UP000179636"/>
    </source>
</evidence>
<dbReference type="STRING" id="1908205.BKG60_25570"/>
<keyword evidence="4 5" id="KW-0472">Membrane</keyword>
<feature type="transmembrane region" description="Helical" evidence="5">
    <location>
        <begin position="218"/>
        <end position="245"/>
    </location>
</feature>
<evidence type="ECO:0000256" key="3">
    <source>
        <dbReference type="ARBA" id="ARBA00022989"/>
    </source>
</evidence>
<dbReference type="GO" id="GO:0003865">
    <property type="term" value="F:3-oxo-5-alpha-steroid 4-dehydrogenase activity"/>
    <property type="evidence" value="ECO:0007669"/>
    <property type="project" value="InterPro"/>
</dbReference>
<evidence type="ECO:0000256" key="4">
    <source>
        <dbReference type="ARBA" id="ARBA00023136"/>
    </source>
</evidence>
<dbReference type="InterPro" id="IPR016636">
    <property type="entry name" value="3-oxo-5-alpha-steroid_4-DH"/>
</dbReference>
<dbReference type="InterPro" id="IPR039357">
    <property type="entry name" value="SRD5A/TECR"/>
</dbReference>
<feature type="transmembrane region" description="Helical" evidence="5">
    <location>
        <begin position="12"/>
        <end position="31"/>
    </location>
</feature>
<feature type="transmembrane region" description="Helical" evidence="5">
    <location>
        <begin position="109"/>
        <end position="129"/>
    </location>
</feature>
<name>A0A1S1JXQ1_9MYCO</name>
<dbReference type="Proteomes" id="UP000179636">
    <property type="component" value="Unassembled WGS sequence"/>
</dbReference>
<evidence type="ECO:0000256" key="5">
    <source>
        <dbReference type="SAM" id="Phobius"/>
    </source>
</evidence>